<dbReference type="Proteomes" id="UP001210978">
    <property type="component" value="Chromosome"/>
</dbReference>
<sequence length="331" mass="37627">MRLIAFFVLINALSSANAQGLIPYNKNGKFGLCDIHGKLKVEPQYNSISFFNPKLAGYSIEKEGKFGLMDGNLQMVIPPTANQPIFSNGDYVIAKEGNELIYYDKKYKEVTRQQLTTSGKEDGLVYPIYPAEYPQQLGYSREEVIKMFKEKFGNKYKDAVLNVFSANNTYFKIESFAEGKRKNEGIFLPKTETFLLNDEEVTYQSAVWISSKKSYYIKIMQTGGNKGIITHEGKIVFEPKQYSYLALMPNYIAYNPEPSTSTGSIAYYYMISSGNSIKNEFSNFRYSTSVLDNGKEFEVFSVVVENPALHKSAQVFIGENGMKYYDLEYAK</sequence>
<dbReference type="EMBL" id="CP115859">
    <property type="protein sequence ID" value="WBV61252.1"/>
    <property type="molecule type" value="Genomic_DNA"/>
</dbReference>
<evidence type="ECO:0000256" key="1">
    <source>
        <dbReference type="SAM" id="SignalP"/>
    </source>
</evidence>
<proteinExistence type="predicted"/>
<keyword evidence="1" id="KW-0732">Signal</keyword>
<evidence type="ECO:0000313" key="2">
    <source>
        <dbReference type="EMBL" id="WBV61252.1"/>
    </source>
</evidence>
<keyword evidence="3" id="KW-1185">Reference proteome</keyword>
<evidence type="ECO:0000313" key="3">
    <source>
        <dbReference type="Proteomes" id="UP001210978"/>
    </source>
</evidence>
<dbReference type="RefSeq" id="WP_271149547.1">
    <property type="nucleotide sequence ID" value="NZ_CP115859.1"/>
</dbReference>
<name>A0ABY7QNQ6_9FLAO</name>
<gene>
    <name evidence="2" type="ORF">PFY12_03810</name>
</gene>
<reference evidence="2 3" key="1">
    <citation type="submission" date="2023-01" db="EMBL/GenBank/DDBJ databases">
        <title>Complete genome of Chryseobacterium camelliae VAN22-5A.</title>
        <authorList>
            <person name="Zong G."/>
            <person name="Cao G."/>
        </authorList>
    </citation>
    <scope>NUCLEOTIDE SEQUENCE [LARGE SCALE GENOMIC DNA]</scope>
    <source>
        <strain evidence="2 3">VAN22-5A</strain>
    </source>
</reference>
<organism evidence="2 3">
    <name type="scientific">Chryseobacterium camelliae</name>
    <dbReference type="NCBI Taxonomy" id="1265445"/>
    <lineage>
        <taxon>Bacteria</taxon>
        <taxon>Pseudomonadati</taxon>
        <taxon>Bacteroidota</taxon>
        <taxon>Flavobacteriia</taxon>
        <taxon>Flavobacteriales</taxon>
        <taxon>Weeksellaceae</taxon>
        <taxon>Chryseobacterium group</taxon>
        <taxon>Chryseobacterium</taxon>
    </lineage>
</organism>
<feature type="signal peptide" evidence="1">
    <location>
        <begin position="1"/>
        <end position="18"/>
    </location>
</feature>
<feature type="chain" id="PRO_5045583710" evidence="1">
    <location>
        <begin position="19"/>
        <end position="331"/>
    </location>
</feature>
<protein>
    <submittedName>
        <fullName evidence="2">WG repeat-containing protein</fullName>
    </submittedName>
</protein>
<accession>A0ABY7QNQ6</accession>